<dbReference type="PROSITE" id="PS51194">
    <property type="entry name" value="HELICASE_CTER"/>
    <property type="match status" value="1"/>
</dbReference>
<evidence type="ECO:0000256" key="6">
    <source>
        <dbReference type="ARBA" id="ARBA00022840"/>
    </source>
</evidence>
<dbReference type="PROSITE" id="PS00039">
    <property type="entry name" value="DEAD_ATP_HELICASE"/>
    <property type="match status" value="1"/>
</dbReference>
<evidence type="ECO:0000256" key="10">
    <source>
        <dbReference type="PROSITE-ProRule" id="PRU00552"/>
    </source>
</evidence>
<dbReference type="RefSeq" id="WP_074457638.1">
    <property type="nucleotide sequence ID" value="NZ_FITM01000132.1"/>
</dbReference>
<dbReference type="FunFam" id="3.40.50.300:FF:000108">
    <property type="entry name" value="ATP-dependent RNA helicase RhlE"/>
    <property type="match status" value="1"/>
</dbReference>
<dbReference type="Gene3D" id="3.40.50.300">
    <property type="entry name" value="P-loop containing nucleotide triphosphate hydrolases"/>
    <property type="match status" value="2"/>
</dbReference>
<keyword evidence="7" id="KW-0346">Stress response</keyword>
<evidence type="ECO:0000256" key="1">
    <source>
        <dbReference type="ARBA" id="ARBA00012552"/>
    </source>
</evidence>
<dbReference type="GO" id="GO:0005524">
    <property type="term" value="F:ATP binding"/>
    <property type="evidence" value="ECO:0007669"/>
    <property type="project" value="UniProtKB-KW"/>
</dbReference>
<dbReference type="InterPro" id="IPR057325">
    <property type="entry name" value="DeaD_dimer"/>
</dbReference>
<protein>
    <recommendedName>
        <fullName evidence="1">RNA helicase</fullName>
        <ecNumber evidence="1">3.6.4.13</ecNumber>
    </recommendedName>
</protein>
<dbReference type="GO" id="GO:0033592">
    <property type="term" value="F:RNA strand annealing activity"/>
    <property type="evidence" value="ECO:0007669"/>
    <property type="project" value="TreeGrafter"/>
</dbReference>
<evidence type="ECO:0000259" key="12">
    <source>
        <dbReference type="PROSITE" id="PS51192"/>
    </source>
</evidence>
<name>A0A165B308_9SYNE</name>
<organism evidence="15 16">
    <name type="scientific">Candidatus Synechococcus spongiarum</name>
    <dbReference type="NCBI Taxonomy" id="431041"/>
    <lineage>
        <taxon>Bacteria</taxon>
        <taxon>Bacillati</taxon>
        <taxon>Cyanobacteriota</taxon>
        <taxon>Cyanophyceae</taxon>
        <taxon>Synechococcales</taxon>
        <taxon>Synechococcaceae</taxon>
        <taxon>Synechococcus</taxon>
    </lineage>
</organism>
<dbReference type="InterPro" id="IPR011545">
    <property type="entry name" value="DEAD/DEAH_box_helicase_dom"/>
</dbReference>
<comment type="catalytic activity">
    <reaction evidence="9">
        <text>ATP + H2O = ADP + phosphate + H(+)</text>
        <dbReference type="Rhea" id="RHEA:13065"/>
        <dbReference type="ChEBI" id="CHEBI:15377"/>
        <dbReference type="ChEBI" id="CHEBI:15378"/>
        <dbReference type="ChEBI" id="CHEBI:30616"/>
        <dbReference type="ChEBI" id="CHEBI:43474"/>
        <dbReference type="ChEBI" id="CHEBI:456216"/>
        <dbReference type="EC" id="3.6.4.13"/>
    </reaction>
</comment>
<dbReference type="InterPro" id="IPR005580">
    <property type="entry name" value="DbpA/CsdA_RNA-bd_dom"/>
</dbReference>
<keyword evidence="4 11" id="KW-0378">Hydrolase</keyword>
<dbReference type="InterPro" id="IPR050547">
    <property type="entry name" value="DEAD_box_RNA_helicases"/>
</dbReference>
<evidence type="ECO:0000259" key="13">
    <source>
        <dbReference type="PROSITE" id="PS51194"/>
    </source>
</evidence>
<proteinExistence type="inferred from homology"/>
<evidence type="ECO:0000256" key="9">
    <source>
        <dbReference type="ARBA" id="ARBA00047984"/>
    </source>
</evidence>
<reference evidence="16" key="1">
    <citation type="submission" date="2016-02" db="EMBL/GenBank/DDBJ databases">
        <authorList>
            <person name="liu f."/>
        </authorList>
    </citation>
    <scope>NUCLEOTIDE SEQUENCE [LARGE SCALE GENOMIC DNA]</scope>
</reference>
<feature type="short sequence motif" description="Q motif" evidence="10">
    <location>
        <begin position="14"/>
        <end position="42"/>
    </location>
</feature>
<keyword evidence="5 11" id="KW-0347">Helicase</keyword>
<dbReference type="Pfam" id="PF00270">
    <property type="entry name" value="DEAD"/>
    <property type="match status" value="1"/>
</dbReference>
<accession>A0A165B308</accession>
<gene>
    <name evidence="15" type="ORF">FLM9_1205</name>
</gene>
<dbReference type="GO" id="GO:0005829">
    <property type="term" value="C:cytosol"/>
    <property type="evidence" value="ECO:0007669"/>
    <property type="project" value="TreeGrafter"/>
</dbReference>
<dbReference type="InterPro" id="IPR014001">
    <property type="entry name" value="Helicase_ATP-bd"/>
</dbReference>
<feature type="domain" description="Helicase C-terminal" evidence="13">
    <location>
        <begin position="240"/>
        <end position="387"/>
    </location>
</feature>
<dbReference type="SMART" id="SM00490">
    <property type="entry name" value="HELICc"/>
    <property type="match status" value="1"/>
</dbReference>
<dbReference type="CDD" id="cd00268">
    <property type="entry name" value="DEADc"/>
    <property type="match status" value="1"/>
</dbReference>
<keyword evidence="6 11" id="KW-0067">ATP-binding</keyword>
<dbReference type="OrthoDB" id="9805696at2"/>
<evidence type="ECO:0000256" key="8">
    <source>
        <dbReference type="ARBA" id="ARBA00038437"/>
    </source>
</evidence>
<dbReference type="GO" id="GO:0005840">
    <property type="term" value="C:ribosome"/>
    <property type="evidence" value="ECO:0007669"/>
    <property type="project" value="TreeGrafter"/>
</dbReference>
<dbReference type="PANTHER" id="PTHR47963">
    <property type="entry name" value="DEAD-BOX ATP-DEPENDENT RNA HELICASE 47, MITOCHONDRIAL"/>
    <property type="match status" value="1"/>
</dbReference>
<dbReference type="InterPro" id="IPR000629">
    <property type="entry name" value="RNA-helicase_DEAD-box_CS"/>
</dbReference>
<dbReference type="GO" id="GO:0009409">
    <property type="term" value="P:response to cold"/>
    <property type="evidence" value="ECO:0007669"/>
    <property type="project" value="TreeGrafter"/>
</dbReference>
<keyword evidence="3 11" id="KW-0547">Nucleotide-binding</keyword>
<dbReference type="Proteomes" id="UP000182631">
    <property type="component" value="Unassembled WGS sequence"/>
</dbReference>
<dbReference type="InterPro" id="IPR044742">
    <property type="entry name" value="DEAD/DEAH_RhlB"/>
</dbReference>
<dbReference type="EC" id="3.6.4.13" evidence="1"/>
<dbReference type="SUPFAM" id="SSF52540">
    <property type="entry name" value="P-loop containing nucleoside triphosphate hydrolases"/>
    <property type="match status" value="1"/>
</dbReference>
<dbReference type="Pfam" id="PF25399">
    <property type="entry name" value="DeaD_dimer"/>
    <property type="match status" value="1"/>
</dbReference>
<evidence type="ECO:0000256" key="7">
    <source>
        <dbReference type="ARBA" id="ARBA00023016"/>
    </source>
</evidence>
<evidence type="ECO:0000256" key="2">
    <source>
        <dbReference type="ARBA" id="ARBA00022490"/>
    </source>
</evidence>
<dbReference type="CDD" id="cd12499">
    <property type="entry name" value="RRM_EcCsdA_like"/>
    <property type="match status" value="1"/>
</dbReference>
<evidence type="ECO:0000256" key="5">
    <source>
        <dbReference type="ARBA" id="ARBA00022806"/>
    </source>
</evidence>
<dbReference type="PROSITE" id="PS51192">
    <property type="entry name" value="HELICASE_ATP_BIND_1"/>
    <property type="match status" value="1"/>
</dbReference>
<dbReference type="InterPro" id="IPR027417">
    <property type="entry name" value="P-loop_NTPase"/>
</dbReference>
<evidence type="ECO:0000256" key="4">
    <source>
        <dbReference type="ARBA" id="ARBA00022801"/>
    </source>
</evidence>
<dbReference type="Pfam" id="PF03880">
    <property type="entry name" value="DbpA"/>
    <property type="match status" value="1"/>
</dbReference>
<evidence type="ECO:0000259" key="14">
    <source>
        <dbReference type="PROSITE" id="PS51195"/>
    </source>
</evidence>
<keyword evidence="16" id="KW-1185">Reference proteome</keyword>
<dbReference type="PROSITE" id="PS51195">
    <property type="entry name" value="Q_MOTIF"/>
    <property type="match status" value="1"/>
</dbReference>
<dbReference type="EMBL" id="FITM01000132">
    <property type="protein sequence ID" value="SAY39141.1"/>
    <property type="molecule type" value="Genomic_DNA"/>
</dbReference>
<dbReference type="InterPro" id="IPR014014">
    <property type="entry name" value="RNA_helicase_DEAD_Q_motif"/>
</dbReference>
<evidence type="ECO:0000256" key="3">
    <source>
        <dbReference type="ARBA" id="ARBA00022741"/>
    </source>
</evidence>
<dbReference type="GO" id="GO:0003724">
    <property type="term" value="F:RNA helicase activity"/>
    <property type="evidence" value="ECO:0007669"/>
    <property type="project" value="UniProtKB-EC"/>
</dbReference>
<comment type="similarity">
    <text evidence="8 11">Belongs to the DEAD box helicase family.</text>
</comment>
<evidence type="ECO:0000313" key="15">
    <source>
        <dbReference type="EMBL" id="SAY39141.1"/>
    </source>
</evidence>
<dbReference type="PANTHER" id="PTHR47963:SF8">
    <property type="entry name" value="ATP-DEPENDENT RNA HELICASE DEAD"/>
    <property type="match status" value="1"/>
</dbReference>
<sequence length="547" mass="60531">MTSDSLLSAGSPAAGFDCFGLRDELLQALVASGYRQPSPVQTQTIPLLLQRRDLIAQAQTGTGKTAAFALPCLHNLDAQQRCCQVLVLTPTRELALQVAKSFARYGAQLPQVRVLPIYGGSDFRPQIQGLRRGAQVVVGTPGRVMDHMRQGTLSLDGLRGLVLDEADEMLRMGFIDDVTWIMERTPTERQLMLFSATMPPEVRQLSGRFLRDPAEVTIATSKADTQRIRQQLLMVHASQKLRALVQVLDTEASEATMVFVRTKQATVEVSSALDGHGYRCAALNGDVVQSQREQVIERLRSGRVDVVVATDVAARGIDVERITMVINYDVPLDAEAYVHRIGRTGRAGRQGRALLLATPRERRLVQAIERANGQQLEVMDAPDADTVNRHRRQRFKERILGALDGADVPVFEQLVQELSAEKCLPVEHIAAALAQLVQGAKPFACSAEEPPVLRLNPRRQSRPLAAHMERYRIEVGWKHRVKPSNIVGALANQAGIRGQSIGRIHIFDEHSTVDLPKDLPEDLFATLRNMRVVSKPLRIRKLEVSAV</sequence>
<feature type="domain" description="Helicase ATP-binding" evidence="12">
    <location>
        <begin position="45"/>
        <end position="216"/>
    </location>
</feature>
<dbReference type="InterPro" id="IPR012677">
    <property type="entry name" value="Nucleotide-bd_a/b_plait_sf"/>
</dbReference>
<dbReference type="GO" id="GO:0016887">
    <property type="term" value="F:ATP hydrolysis activity"/>
    <property type="evidence" value="ECO:0007669"/>
    <property type="project" value="RHEA"/>
</dbReference>
<dbReference type="Pfam" id="PF00271">
    <property type="entry name" value="Helicase_C"/>
    <property type="match status" value="1"/>
</dbReference>
<evidence type="ECO:0000256" key="11">
    <source>
        <dbReference type="RuleBase" id="RU000492"/>
    </source>
</evidence>
<evidence type="ECO:0000313" key="16">
    <source>
        <dbReference type="Proteomes" id="UP000182631"/>
    </source>
</evidence>
<keyword evidence="2" id="KW-0963">Cytoplasm</keyword>
<dbReference type="InterPro" id="IPR001650">
    <property type="entry name" value="Helicase_C-like"/>
</dbReference>
<dbReference type="AlphaFoldDB" id="A0A165B308"/>
<dbReference type="Gene3D" id="3.30.70.330">
    <property type="match status" value="1"/>
</dbReference>
<dbReference type="CDD" id="cd18787">
    <property type="entry name" value="SF2_C_DEAD"/>
    <property type="match status" value="1"/>
</dbReference>
<dbReference type="SMART" id="SM00487">
    <property type="entry name" value="DEXDc"/>
    <property type="match status" value="1"/>
</dbReference>
<feature type="domain" description="DEAD-box RNA helicase Q" evidence="14">
    <location>
        <begin position="14"/>
        <end position="42"/>
    </location>
</feature>
<dbReference type="InterPro" id="IPR034415">
    <property type="entry name" value="CsdA_RRM"/>
</dbReference>